<protein>
    <submittedName>
        <fullName evidence="3">Uncharacterized BrkB/YihY/UPF0761 family membrane protein</fullName>
    </submittedName>
</protein>
<organism evidence="3 4">
    <name type="scientific">Nocardioides cavernae</name>
    <dbReference type="NCBI Taxonomy" id="1921566"/>
    <lineage>
        <taxon>Bacteria</taxon>
        <taxon>Bacillati</taxon>
        <taxon>Actinomycetota</taxon>
        <taxon>Actinomycetes</taxon>
        <taxon>Propionibacteriales</taxon>
        <taxon>Nocardioidaceae</taxon>
        <taxon>Nocardioides</taxon>
    </lineage>
</organism>
<dbReference type="Pfam" id="PF13803">
    <property type="entry name" value="DUF4184"/>
    <property type="match status" value="1"/>
</dbReference>
<gene>
    <name evidence="3" type="ORF">F4692_002783</name>
</gene>
<feature type="transmembrane region" description="Helical" evidence="1">
    <location>
        <begin position="106"/>
        <end position="124"/>
    </location>
</feature>
<dbReference type="InterPro" id="IPR025238">
    <property type="entry name" value="DUF4184"/>
</dbReference>
<evidence type="ECO:0000256" key="2">
    <source>
        <dbReference type="SAM" id="SignalP"/>
    </source>
</evidence>
<comment type="caution">
    <text evidence="3">The sequence shown here is derived from an EMBL/GenBank/DDBJ whole genome shotgun (WGS) entry which is preliminary data.</text>
</comment>
<accession>A0A7Y9H4B2</accession>
<reference evidence="3 4" key="2">
    <citation type="submission" date="2020-08" db="EMBL/GenBank/DDBJ databases">
        <title>The Agave Microbiome: Exploring the role of microbial communities in plant adaptations to desert environments.</title>
        <authorList>
            <person name="Partida-Martinez L.P."/>
        </authorList>
    </citation>
    <scope>NUCLEOTIDE SEQUENCE [LARGE SCALE GENOMIC DNA]</scope>
    <source>
        <strain evidence="3 4">AT2.17</strain>
    </source>
</reference>
<dbReference type="AlphaFoldDB" id="A0A7Y9H4B2"/>
<feature type="transmembrane region" description="Helical" evidence="1">
    <location>
        <begin position="224"/>
        <end position="245"/>
    </location>
</feature>
<feature type="signal peptide" evidence="2">
    <location>
        <begin position="1"/>
        <end position="25"/>
    </location>
</feature>
<sequence>MPFTLSHVAAIVPLARLPFSTPALVAGAVAPDVPYFARALPVPVSAQSWYEPLFNATTSHTVTGSLVVAVPYAVVLTVAWWVAERPVGALVGAPPAPEPQRRQRPAAAWVLLSVLVGIATHLLWDSFTHSDGYVVEHWSALSDPAVGGMTWARLVQHASTVLGLVVLAHVVWRARKDFRPRLGAVVAVAAVVAAGVLLGALREWRQAETYGTPVSVEALLRSSAEGAVVVLVGASLVFVLVWWAAQLRRERER</sequence>
<keyword evidence="1" id="KW-0812">Transmembrane</keyword>
<keyword evidence="1" id="KW-1133">Transmembrane helix</keyword>
<keyword evidence="1" id="KW-0472">Membrane</keyword>
<dbReference type="Proteomes" id="UP000549911">
    <property type="component" value="Unassembled WGS sequence"/>
</dbReference>
<feature type="transmembrane region" description="Helical" evidence="1">
    <location>
        <begin position="154"/>
        <end position="172"/>
    </location>
</feature>
<evidence type="ECO:0000256" key="1">
    <source>
        <dbReference type="SAM" id="Phobius"/>
    </source>
</evidence>
<feature type="chain" id="PRO_5031081341" evidence="2">
    <location>
        <begin position="26"/>
        <end position="253"/>
    </location>
</feature>
<evidence type="ECO:0000313" key="4">
    <source>
        <dbReference type="Proteomes" id="UP000549911"/>
    </source>
</evidence>
<dbReference type="RefSeq" id="WP_179620179.1">
    <property type="nucleotide sequence ID" value="NZ_JACCBW010000002.1"/>
</dbReference>
<keyword evidence="4" id="KW-1185">Reference proteome</keyword>
<feature type="transmembrane region" description="Helical" evidence="1">
    <location>
        <begin position="62"/>
        <end position="83"/>
    </location>
</feature>
<evidence type="ECO:0000313" key="3">
    <source>
        <dbReference type="EMBL" id="NYE37650.1"/>
    </source>
</evidence>
<feature type="transmembrane region" description="Helical" evidence="1">
    <location>
        <begin position="184"/>
        <end position="204"/>
    </location>
</feature>
<keyword evidence="2" id="KW-0732">Signal</keyword>
<name>A0A7Y9H4B2_9ACTN</name>
<dbReference type="EMBL" id="JACCBW010000002">
    <property type="protein sequence ID" value="NYE37650.1"/>
    <property type="molecule type" value="Genomic_DNA"/>
</dbReference>
<proteinExistence type="predicted"/>
<reference evidence="3 4" key="1">
    <citation type="submission" date="2020-07" db="EMBL/GenBank/DDBJ databases">
        <authorList>
            <person name="Partida-Martinez L."/>
            <person name="Huntemann M."/>
            <person name="Clum A."/>
            <person name="Wang J."/>
            <person name="Palaniappan K."/>
            <person name="Ritter S."/>
            <person name="Chen I.-M."/>
            <person name="Stamatis D."/>
            <person name="Reddy T."/>
            <person name="O'Malley R."/>
            <person name="Daum C."/>
            <person name="Shapiro N."/>
            <person name="Ivanova N."/>
            <person name="Kyrpides N."/>
            <person name="Woyke T."/>
        </authorList>
    </citation>
    <scope>NUCLEOTIDE SEQUENCE [LARGE SCALE GENOMIC DNA]</scope>
    <source>
        <strain evidence="3 4">AT2.17</strain>
    </source>
</reference>